<proteinExistence type="predicted"/>
<dbReference type="EMBL" id="JAXOFX010000003">
    <property type="protein sequence ID" value="MDZ5471573.1"/>
    <property type="molecule type" value="Genomic_DNA"/>
</dbReference>
<dbReference type="InterPro" id="IPR025072">
    <property type="entry name" value="Fur_reg_FbpA"/>
</dbReference>
<comment type="caution">
    <text evidence="1">The sequence shown here is derived from an EMBL/GenBank/DDBJ whole genome shotgun (WGS) entry which is preliminary data.</text>
</comment>
<evidence type="ECO:0000313" key="1">
    <source>
        <dbReference type="EMBL" id="MDZ5471573.1"/>
    </source>
</evidence>
<keyword evidence="2" id="KW-1185">Reference proteome</keyword>
<protein>
    <submittedName>
        <fullName evidence="1">Fur-regulated basic protein FbpA</fullName>
    </submittedName>
</protein>
<gene>
    <name evidence="1" type="ORF">SM124_07410</name>
</gene>
<sequence>MSELDTKEKLIDELLLLGVYKKGNLQLFELPITDLEEEIRKIKKGNSS</sequence>
<dbReference type="RefSeq" id="WP_322445862.1">
    <property type="nucleotide sequence ID" value="NZ_JAXOFX010000003.1"/>
</dbReference>
<evidence type="ECO:0000313" key="2">
    <source>
        <dbReference type="Proteomes" id="UP001290455"/>
    </source>
</evidence>
<name>A0ABU5IWM7_9BACI</name>
<dbReference type="Proteomes" id="UP001290455">
    <property type="component" value="Unassembled WGS sequence"/>
</dbReference>
<organism evidence="1 2">
    <name type="scientific">Robertmurraya mangrovi</name>
    <dbReference type="NCBI Taxonomy" id="3098077"/>
    <lineage>
        <taxon>Bacteria</taxon>
        <taxon>Bacillati</taxon>
        <taxon>Bacillota</taxon>
        <taxon>Bacilli</taxon>
        <taxon>Bacillales</taxon>
        <taxon>Bacillaceae</taxon>
        <taxon>Robertmurraya</taxon>
    </lineage>
</organism>
<reference evidence="1 2" key="1">
    <citation type="submission" date="2023-11" db="EMBL/GenBank/DDBJ databases">
        <title>Bacillus jintuensis, isolated from a mudflat on the Beibu Gulf coast.</title>
        <authorList>
            <person name="Li M."/>
        </authorList>
    </citation>
    <scope>NUCLEOTIDE SEQUENCE [LARGE SCALE GENOMIC DNA]</scope>
    <source>
        <strain evidence="1 2">31A1R</strain>
    </source>
</reference>
<dbReference type="Pfam" id="PF13076">
    <property type="entry name" value="Fur_reg_FbpA"/>
    <property type="match status" value="1"/>
</dbReference>
<accession>A0ABU5IWM7</accession>